<feature type="binding site" evidence="9">
    <location>
        <position position="83"/>
    </location>
    <ligand>
        <name>ATP</name>
        <dbReference type="ChEBI" id="CHEBI:30616"/>
    </ligand>
</feature>
<dbReference type="NCBIfam" id="NF003555">
    <property type="entry name" value="PRK05218.1"/>
    <property type="match status" value="1"/>
</dbReference>
<evidence type="ECO:0000256" key="7">
    <source>
        <dbReference type="ARBA" id="ARBA00023186"/>
    </source>
</evidence>
<proteinExistence type="inferred from homology"/>
<comment type="function">
    <text evidence="8">Molecular chaperone. Has ATPase activity.</text>
</comment>
<dbReference type="EMBL" id="CP035807">
    <property type="protein sequence ID" value="QEN04533.1"/>
    <property type="molecule type" value="Genomic_DNA"/>
</dbReference>
<feature type="binding site" evidence="9">
    <location>
        <position position="31"/>
    </location>
    <ligand>
        <name>ATP</name>
        <dbReference type="ChEBI" id="CHEBI:30616"/>
    </ligand>
</feature>
<evidence type="ECO:0000256" key="6">
    <source>
        <dbReference type="ARBA" id="ARBA00023016"/>
    </source>
</evidence>
<evidence type="ECO:0000256" key="1">
    <source>
        <dbReference type="ARBA" id="ARBA00004496"/>
    </source>
</evidence>
<dbReference type="KEGG" id="sper:EW093_07405"/>
<comment type="caution">
    <text evidence="8">Lacks conserved residue(s) required for the propagation of feature annotation.</text>
</comment>
<dbReference type="GO" id="GO:0005737">
    <property type="term" value="C:cytoplasm"/>
    <property type="evidence" value="ECO:0007669"/>
    <property type="project" value="UniProtKB-SubCell"/>
</dbReference>
<dbReference type="GO" id="GO:0051082">
    <property type="term" value="F:unfolded protein binding"/>
    <property type="evidence" value="ECO:0007669"/>
    <property type="project" value="UniProtKB-UniRule"/>
</dbReference>
<dbReference type="Proteomes" id="UP000323824">
    <property type="component" value="Chromosome"/>
</dbReference>
<dbReference type="InterPro" id="IPR020568">
    <property type="entry name" value="Ribosomal_Su5_D2-typ_SF"/>
</dbReference>
<feature type="binding site" evidence="9">
    <location>
        <position position="170"/>
    </location>
    <ligand>
        <name>ATP</name>
        <dbReference type="ChEBI" id="CHEBI:30616"/>
    </ligand>
</feature>
<evidence type="ECO:0000256" key="9">
    <source>
        <dbReference type="PIRSR" id="PIRSR002583-1"/>
    </source>
</evidence>
<dbReference type="Pfam" id="PF13589">
    <property type="entry name" value="HATPase_c_3"/>
    <property type="match status" value="1"/>
</dbReference>
<dbReference type="SUPFAM" id="SSF54211">
    <property type="entry name" value="Ribosomal protein S5 domain 2-like"/>
    <property type="match status" value="1"/>
</dbReference>
<dbReference type="GO" id="GO:0140662">
    <property type="term" value="F:ATP-dependent protein folding chaperone"/>
    <property type="evidence" value="ECO:0007669"/>
    <property type="project" value="InterPro"/>
</dbReference>
<evidence type="ECO:0000313" key="12">
    <source>
        <dbReference type="Proteomes" id="UP000323824"/>
    </source>
</evidence>
<reference evidence="11 12" key="1">
    <citation type="submission" date="2019-02" db="EMBL/GenBank/DDBJ databases">
        <authorList>
            <person name="Fomenkov A."/>
            <person name="Dubinina G."/>
            <person name="Grabovich M."/>
            <person name="Vincze T."/>
            <person name="Roberts R.J."/>
        </authorList>
    </citation>
    <scope>NUCLEOTIDE SEQUENCE [LARGE SCALE GENOMIC DNA]</scope>
    <source>
        <strain evidence="11 12">P</strain>
    </source>
</reference>
<dbReference type="OrthoDB" id="9802640at2"/>
<comment type="subunit">
    <text evidence="8">Homodimer.</text>
</comment>
<dbReference type="PRINTS" id="PR00775">
    <property type="entry name" value="HEATSHOCK90"/>
</dbReference>
<dbReference type="SMART" id="SM00387">
    <property type="entry name" value="HATPase_c"/>
    <property type="match status" value="1"/>
</dbReference>
<dbReference type="SUPFAM" id="SSF110942">
    <property type="entry name" value="HSP90 C-terminal domain"/>
    <property type="match status" value="1"/>
</dbReference>
<reference evidence="11 12" key="2">
    <citation type="submission" date="2019-09" db="EMBL/GenBank/DDBJ databases">
        <title>Complete Genome Sequence and Methylome Analysis of free living Spirochaetas.</title>
        <authorList>
            <person name="Leshcheva N."/>
            <person name="Mikheeva N."/>
        </authorList>
    </citation>
    <scope>NUCLEOTIDE SEQUENCE [LARGE SCALE GENOMIC DNA]</scope>
    <source>
        <strain evidence="11 12">P</strain>
    </source>
</reference>
<evidence type="ECO:0000256" key="4">
    <source>
        <dbReference type="ARBA" id="ARBA00022741"/>
    </source>
</evidence>
<dbReference type="FunFam" id="3.30.565.10:FF:000009">
    <property type="entry name" value="Molecular chaperone HtpG"/>
    <property type="match status" value="1"/>
</dbReference>
<feature type="region of interest" description="A; substrate-binding" evidence="8">
    <location>
        <begin position="1"/>
        <end position="338"/>
    </location>
</feature>
<dbReference type="InterPro" id="IPR001404">
    <property type="entry name" value="Hsp90_fam"/>
</dbReference>
<dbReference type="RefSeq" id="WP_149567780.1">
    <property type="nucleotide sequence ID" value="NZ_CP035807.1"/>
</dbReference>
<keyword evidence="7 8" id="KW-0143">Chaperone</keyword>
<dbReference type="GO" id="GO:0005524">
    <property type="term" value="F:ATP binding"/>
    <property type="evidence" value="ECO:0007669"/>
    <property type="project" value="UniProtKB-UniRule"/>
</dbReference>
<dbReference type="Pfam" id="PF00183">
    <property type="entry name" value="HSP90"/>
    <property type="match status" value="1"/>
</dbReference>
<dbReference type="GO" id="GO:0016887">
    <property type="term" value="F:ATP hydrolysis activity"/>
    <property type="evidence" value="ECO:0007669"/>
    <property type="project" value="InterPro"/>
</dbReference>
<comment type="similarity">
    <text evidence="2 8">Belongs to the heat shock protein 90 family.</text>
</comment>
<comment type="subcellular location">
    <subcellularLocation>
        <location evidence="1 8">Cytoplasm</location>
    </subcellularLocation>
</comment>
<feature type="binding site" evidence="9">
    <location>
        <begin position="120"/>
        <end position="125"/>
    </location>
    <ligand>
        <name>ATP</name>
        <dbReference type="ChEBI" id="CHEBI:30616"/>
    </ligand>
</feature>
<keyword evidence="6 8" id="KW-0346">Stress response</keyword>
<evidence type="ECO:0000256" key="3">
    <source>
        <dbReference type="ARBA" id="ARBA00022490"/>
    </source>
</evidence>
<dbReference type="Gene3D" id="1.20.120.790">
    <property type="entry name" value="Heat shock protein 90, C-terminal domain"/>
    <property type="match status" value="1"/>
</dbReference>
<feature type="binding site" evidence="9">
    <location>
        <position position="338"/>
    </location>
    <ligand>
        <name>ATP</name>
        <dbReference type="ChEBI" id="CHEBI:30616"/>
    </ligand>
</feature>
<feature type="binding site" evidence="9">
    <location>
        <begin position="98"/>
        <end position="99"/>
    </location>
    <ligand>
        <name>ATP</name>
        <dbReference type="ChEBI" id="CHEBI:30616"/>
    </ligand>
</feature>
<dbReference type="InterPro" id="IPR036890">
    <property type="entry name" value="HATPase_C_sf"/>
</dbReference>
<dbReference type="Gene3D" id="3.40.50.11260">
    <property type="match status" value="1"/>
</dbReference>
<evidence type="ECO:0000259" key="10">
    <source>
        <dbReference type="SMART" id="SM00387"/>
    </source>
</evidence>
<dbReference type="Gene3D" id="3.30.230.80">
    <property type="match status" value="1"/>
</dbReference>
<evidence type="ECO:0000256" key="5">
    <source>
        <dbReference type="ARBA" id="ARBA00022840"/>
    </source>
</evidence>
<dbReference type="HAMAP" id="MF_00505">
    <property type="entry name" value="HSP90"/>
    <property type="match status" value="1"/>
</dbReference>
<feature type="domain" description="Histidine kinase/HSP90-like ATPase" evidence="10">
    <location>
        <begin position="24"/>
        <end position="180"/>
    </location>
</feature>
<organism evidence="11 12">
    <name type="scientific">Thiospirochaeta perfilievii</name>
    <dbReference type="NCBI Taxonomy" id="252967"/>
    <lineage>
        <taxon>Bacteria</taxon>
        <taxon>Pseudomonadati</taxon>
        <taxon>Spirochaetota</taxon>
        <taxon>Spirochaetia</taxon>
        <taxon>Spirochaetales</taxon>
        <taxon>Spirochaetaceae</taxon>
        <taxon>Thiospirochaeta</taxon>
    </lineage>
</organism>
<dbReference type="InterPro" id="IPR020575">
    <property type="entry name" value="Hsp90_N"/>
</dbReference>
<feature type="region of interest" description="C" evidence="8">
    <location>
        <begin position="547"/>
        <end position="620"/>
    </location>
</feature>
<evidence type="ECO:0000313" key="11">
    <source>
        <dbReference type="EMBL" id="QEN04533.1"/>
    </source>
</evidence>
<accession>A0A5C1Q8V5</accession>
<evidence type="ECO:0000256" key="2">
    <source>
        <dbReference type="ARBA" id="ARBA00008239"/>
    </source>
</evidence>
<dbReference type="PANTHER" id="PTHR11528">
    <property type="entry name" value="HEAT SHOCK PROTEIN 90 FAMILY MEMBER"/>
    <property type="match status" value="1"/>
</dbReference>
<evidence type="ECO:0000256" key="8">
    <source>
        <dbReference type="HAMAP-Rule" id="MF_00505"/>
    </source>
</evidence>
<dbReference type="SUPFAM" id="SSF55874">
    <property type="entry name" value="ATPase domain of HSP90 chaperone/DNA topoisomerase II/histidine kinase"/>
    <property type="match status" value="1"/>
</dbReference>
<keyword evidence="5 8" id="KW-0067">ATP-binding</keyword>
<feature type="binding site" evidence="9">
    <location>
        <position position="78"/>
    </location>
    <ligand>
        <name>ATP</name>
        <dbReference type="ChEBI" id="CHEBI:30616"/>
    </ligand>
</feature>
<name>A0A5C1Q8V5_9SPIO</name>
<dbReference type="Gene3D" id="3.30.565.10">
    <property type="entry name" value="Histidine kinase-like ATPase, C-terminal domain"/>
    <property type="match status" value="1"/>
</dbReference>
<sequence>MSHQQFKTEVNDLLQLITHSLYSHSEIFLRELVSNSSDALDKLKYLTLTDEKLKELEFTPQIDIELDEENHKIFTVRDNGIGMNKEDLVSSLGTIARSGTKNFIKNLSEEAKKDSNLIGQFGVGFYSVFMIADKAEVISKKAGEDKAWKWTSDGKTGFDITEAERDTHGTTIILHLNENGKEYDNRWQVEQITKKYSNHIAFPIYLHYEKTEYGKEGEEPTKTPTVEQINSASALWRRSKNDLKPEDYNEFYKTISNDFQEPMHYIHTRAEGQLEYNTLFYFPTKAPMDMFQADYQPGVKLYVKRVFITDDDKELLPTYLRFVKGIIDSEDLPLNVSRELLQKNKVLANIKKASTKKILSEIKKLQNNSEKYTSFIEEYNRPLKEGLYSDFENKESLMELVRFKSTAVEGWTSFKEYKERMGEDQKSIYFITGDNEGFLRNSPLLEVYKSKNIEVLIMADEIDEVVIPMLGKYDDVELKAINKAGSADEIKSDDDKKSEDSIKPLIEKIKEILGESVKDVVASTRLTDSPSCVVADENDPTSQMAQMMKAMGQPVPDVVPVLEINPKHEIVSKLTVDTNIDTLTDVSFLLLEQALLVEGTPLKDPSAFSKRLNRVLKLAL</sequence>
<feature type="binding site" evidence="9">
    <location>
        <position position="35"/>
    </location>
    <ligand>
        <name>ATP</name>
        <dbReference type="ChEBI" id="CHEBI:30616"/>
    </ligand>
</feature>
<dbReference type="AlphaFoldDB" id="A0A5C1Q8V5"/>
<keyword evidence="4 8" id="KW-0547">Nucleotide-binding</keyword>
<dbReference type="CDD" id="cd16927">
    <property type="entry name" value="HATPase_Hsp90-like"/>
    <property type="match status" value="1"/>
</dbReference>
<dbReference type="InterPro" id="IPR003594">
    <property type="entry name" value="HATPase_dom"/>
</dbReference>
<keyword evidence="3 8" id="KW-0963">Cytoplasm</keyword>
<dbReference type="PIRSF" id="PIRSF002583">
    <property type="entry name" value="Hsp90"/>
    <property type="match status" value="1"/>
</dbReference>
<keyword evidence="12" id="KW-1185">Reference proteome</keyword>
<protein>
    <recommendedName>
        <fullName evidence="8">Chaperone protein HtpG</fullName>
    </recommendedName>
    <alternativeName>
        <fullName evidence="8">Heat shock protein HtpG</fullName>
    </alternativeName>
    <alternativeName>
        <fullName evidence="8">High temperature protein G</fullName>
    </alternativeName>
</protein>
<dbReference type="InterPro" id="IPR037196">
    <property type="entry name" value="HSP90_C"/>
</dbReference>
<gene>
    <name evidence="8 11" type="primary">htpG</name>
    <name evidence="11" type="ORF">EW093_07405</name>
</gene>